<dbReference type="InterPro" id="IPR045206">
    <property type="entry name" value="Maestro_heat-like_prot"/>
</dbReference>
<dbReference type="AlphaFoldDB" id="V8PFQ8"/>
<feature type="non-terminal residue" evidence="4">
    <location>
        <position position="1"/>
    </location>
</feature>
<proteinExistence type="predicted"/>
<dbReference type="PANTHER" id="PTHR23120:SF22">
    <property type="entry name" value="MAESTRO HEAT-LIKE REPEAT-CONTAINING PROTEIN FAMILY MEMBER 2B"/>
    <property type="match status" value="1"/>
</dbReference>
<evidence type="ECO:0000259" key="3">
    <source>
        <dbReference type="Pfam" id="PF23227"/>
    </source>
</evidence>
<dbReference type="Proteomes" id="UP000018936">
    <property type="component" value="Unassembled WGS sequence"/>
</dbReference>
<dbReference type="PANTHER" id="PTHR23120">
    <property type="entry name" value="MAESTRO-RELATED HEAT DOMAIN-CONTAINING"/>
    <property type="match status" value="1"/>
</dbReference>
<keyword evidence="5" id="KW-1185">Reference proteome</keyword>
<dbReference type="SUPFAM" id="SSF48371">
    <property type="entry name" value="ARM repeat"/>
    <property type="match status" value="1"/>
</dbReference>
<evidence type="ECO:0000313" key="4">
    <source>
        <dbReference type="EMBL" id="ETE72838.1"/>
    </source>
</evidence>
<dbReference type="InterPro" id="IPR048465">
    <property type="entry name" value="Maestro-like_HEAT"/>
</dbReference>
<feature type="domain" description="Maestro/Maestro-like HEAT-repeats" evidence="3">
    <location>
        <begin position="397"/>
        <end position="623"/>
    </location>
</feature>
<accession>V8PFQ8</accession>
<organism evidence="4 5">
    <name type="scientific">Ophiophagus hannah</name>
    <name type="common">King cobra</name>
    <name type="synonym">Naja hannah</name>
    <dbReference type="NCBI Taxonomy" id="8665"/>
    <lineage>
        <taxon>Eukaryota</taxon>
        <taxon>Metazoa</taxon>
        <taxon>Chordata</taxon>
        <taxon>Craniata</taxon>
        <taxon>Vertebrata</taxon>
        <taxon>Euteleostomi</taxon>
        <taxon>Lepidosauria</taxon>
        <taxon>Squamata</taxon>
        <taxon>Bifurcata</taxon>
        <taxon>Unidentata</taxon>
        <taxon>Episquamata</taxon>
        <taxon>Toxicofera</taxon>
        <taxon>Serpentes</taxon>
        <taxon>Colubroidea</taxon>
        <taxon>Elapidae</taxon>
        <taxon>Elapinae</taxon>
        <taxon>Ophiophagus</taxon>
    </lineage>
</organism>
<dbReference type="InterPro" id="IPR055406">
    <property type="entry name" value="HEAT_Maestro"/>
</dbReference>
<feature type="domain" description="Maestro-like HEAT-repeats" evidence="2">
    <location>
        <begin position="26"/>
        <end position="241"/>
    </location>
</feature>
<dbReference type="Gene3D" id="1.25.10.10">
    <property type="entry name" value="Leucine-rich Repeat Variant"/>
    <property type="match status" value="1"/>
</dbReference>
<dbReference type="GO" id="GO:0005737">
    <property type="term" value="C:cytoplasm"/>
    <property type="evidence" value="ECO:0007669"/>
    <property type="project" value="TreeGrafter"/>
</dbReference>
<protein>
    <submittedName>
        <fullName evidence="4">HEAT repeat-containing protein 7B2</fullName>
    </submittedName>
</protein>
<dbReference type="EMBL" id="AZIM01000173">
    <property type="protein sequence ID" value="ETE72838.1"/>
    <property type="molecule type" value="Genomic_DNA"/>
</dbReference>
<reference evidence="4 5" key="1">
    <citation type="journal article" date="2013" name="Proc. Natl. Acad. Sci. U.S.A.">
        <title>The king cobra genome reveals dynamic gene evolution and adaptation in the snake venom system.</title>
        <authorList>
            <person name="Vonk F.J."/>
            <person name="Casewell N.R."/>
            <person name="Henkel C.V."/>
            <person name="Heimberg A.M."/>
            <person name="Jansen H.J."/>
            <person name="McCleary R.J."/>
            <person name="Kerkkamp H.M."/>
            <person name="Vos R.A."/>
            <person name="Guerreiro I."/>
            <person name="Calvete J.J."/>
            <person name="Wuster W."/>
            <person name="Woods A.E."/>
            <person name="Logan J.M."/>
            <person name="Harrison R.A."/>
            <person name="Castoe T.A."/>
            <person name="de Koning A.P."/>
            <person name="Pollock D.D."/>
            <person name="Yandell M."/>
            <person name="Calderon D."/>
            <person name="Renjifo C."/>
            <person name="Currier R.B."/>
            <person name="Salgado D."/>
            <person name="Pla D."/>
            <person name="Sanz L."/>
            <person name="Hyder A.S."/>
            <person name="Ribeiro J.M."/>
            <person name="Arntzen J.W."/>
            <person name="van den Thillart G.E."/>
            <person name="Boetzer M."/>
            <person name="Pirovano W."/>
            <person name="Dirks R.P."/>
            <person name="Spaink H.P."/>
            <person name="Duboule D."/>
            <person name="McGlinn E."/>
            <person name="Kini R.M."/>
            <person name="Richardson M.K."/>
        </authorList>
    </citation>
    <scope>NUCLEOTIDE SEQUENCE</scope>
    <source>
        <tissue evidence="4">Blood</tissue>
    </source>
</reference>
<evidence type="ECO:0000256" key="1">
    <source>
        <dbReference type="ARBA" id="ARBA00022737"/>
    </source>
</evidence>
<gene>
    <name evidence="4" type="primary">HEATR7B2</name>
    <name evidence="4" type="ORF">L345_01329</name>
</gene>
<comment type="caution">
    <text evidence="4">The sequence shown here is derived from an EMBL/GenBank/DDBJ whole genome shotgun (WGS) entry which is preliminary data.</text>
</comment>
<dbReference type="Pfam" id="PF21047">
    <property type="entry name" value="HEAT_Maestro"/>
    <property type="match status" value="1"/>
</dbReference>
<feature type="non-terminal residue" evidence="4">
    <location>
        <position position="667"/>
    </location>
</feature>
<keyword evidence="1" id="KW-0677">Repeat</keyword>
<name>V8PFQ8_OPHHA</name>
<dbReference type="InterPro" id="IPR011989">
    <property type="entry name" value="ARM-like"/>
</dbReference>
<dbReference type="Pfam" id="PF23227">
    <property type="entry name" value="HEAT_MROH2B_C"/>
    <property type="match status" value="1"/>
</dbReference>
<evidence type="ECO:0000259" key="2">
    <source>
        <dbReference type="Pfam" id="PF21047"/>
    </source>
</evidence>
<evidence type="ECO:0000313" key="5">
    <source>
        <dbReference type="Proteomes" id="UP000018936"/>
    </source>
</evidence>
<sequence length="667" mass="75971">MESDIVLPVSLLDQQLIDPWFTETEWSRERALQAIFHALVAFQEKVHLPEGENFQQFGSRVAFLAPYTCDNSIQCRQWAAQCITCLIRIQARSQAAYMEDKEMESAYANLQTEVLGDLLRASSKMAKVVSAYFPPDQGLDFVKSILEVLVSGNKMCAIAAGHWLLTILQDCGNAMEGKISAVLDVFYSHLPIIKQDDLRQFLMDALSIVAHFHLDAVFNSLLCRRLPMDRYATCAIYEILSVLQVKKVLQQVFPELFCALLWQVSKTLGQKMPLSEGRQKLFLREQQLSEGNPCRLSVSSLKALVLKLTCDPSLAEIRDVNIWALLRDPKTHQEGVCLLIRCLFQSKLLHYKTIQNILPWINSDSQKLRLTGTAFLTEVIQDPILVEKLQIKSLLPTMMLRAGDWDPSIRQMAIRSLGNLLLVASDKVKGQKRTIIAVLIGALYDEKLVLESLRLLALIFPCLKGKDVGFLFKDISLKTTSYLTDDNADLREAALCLFGILAAWTKFRYKRFFTIQARRNLVSLLIHQRDPNPRVSEASSRACRTAFLQCVTFLVRRKLRIYIEELYHTTNLTLPNLHAHVCRQMVENTNPEMKRELLKKTTVYFQSNWEEIQIRALELTALVGLQKNASYGFNEHLDVFQASATVEAYIIQKWGEDLSTTESSVSR</sequence>
<dbReference type="InterPro" id="IPR016024">
    <property type="entry name" value="ARM-type_fold"/>
</dbReference>
<dbReference type="OrthoDB" id="1884734at2759"/>